<dbReference type="Gene3D" id="3.10.20.30">
    <property type="match status" value="1"/>
</dbReference>
<evidence type="ECO:0000313" key="1">
    <source>
        <dbReference type="EMBL" id="KYO68622.1"/>
    </source>
</evidence>
<dbReference type="EMBL" id="LOHZ01000015">
    <property type="protein sequence ID" value="KYO68622.1"/>
    <property type="molecule type" value="Genomic_DNA"/>
</dbReference>
<keyword evidence="2" id="KW-1185">Reference proteome</keyword>
<reference evidence="1 2" key="1">
    <citation type="submission" date="2015-12" db="EMBL/GenBank/DDBJ databases">
        <title>Draft genome of Thermovenabulum gondwanense isolated from a red thermophilic microbial mat colonisisng an outflow channel of a bore well.</title>
        <authorList>
            <person name="Patel B.K."/>
        </authorList>
    </citation>
    <scope>NUCLEOTIDE SEQUENCE [LARGE SCALE GENOMIC DNA]</scope>
    <source>
        <strain evidence="1 2">R270</strain>
    </source>
</reference>
<accession>A0A162N083</accession>
<dbReference type="AlphaFoldDB" id="A0A162N083"/>
<sequence>MITVNISNQLESITGCKKILLEEIETELRVDEFKELLIKKCPKLSNLVNYIYFEKGGRVYKNNEDFFIKRGDTVNIFLNIFGG</sequence>
<protein>
    <recommendedName>
        <fullName evidence="3">Sulfur carrier protein ThiS</fullName>
    </recommendedName>
</protein>
<name>A0A162N083_9FIRM</name>
<proteinExistence type="predicted"/>
<comment type="caution">
    <text evidence="1">The sequence shown here is derived from an EMBL/GenBank/DDBJ whole genome shotgun (WGS) entry which is preliminary data.</text>
</comment>
<organism evidence="1 2">
    <name type="scientific">Thermovenabulum gondwanense</name>
    <dbReference type="NCBI Taxonomy" id="520767"/>
    <lineage>
        <taxon>Bacteria</taxon>
        <taxon>Bacillati</taxon>
        <taxon>Bacillota</taxon>
        <taxon>Clostridia</taxon>
        <taxon>Thermosediminibacterales</taxon>
        <taxon>Thermosediminibacteraceae</taxon>
        <taxon>Thermovenabulum</taxon>
    </lineage>
</organism>
<evidence type="ECO:0000313" key="2">
    <source>
        <dbReference type="Proteomes" id="UP000075737"/>
    </source>
</evidence>
<dbReference type="InterPro" id="IPR012675">
    <property type="entry name" value="Beta-grasp_dom_sf"/>
</dbReference>
<gene>
    <name evidence="1" type="ORF">ATZ99_01310</name>
</gene>
<dbReference type="STRING" id="520767.ATZ99_01310"/>
<evidence type="ECO:0008006" key="3">
    <source>
        <dbReference type="Google" id="ProtNLM"/>
    </source>
</evidence>
<dbReference type="Proteomes" id="UP000075737">
    <property type="component" value="Unassembled WGS sequence"/>
</dbReference>
<dbReference type="SUPFAM" id="SSF54285">
    <property type="entry name" value="MoaD/ThiS"/>
    <property type="match status" value="1"/>
</dbReference>
<dbReference type="InterPro" id="IPR016155">
    <property type="entry name" value="Mopterin_synth/thiamin_S_b"/>
</dbReference>